<protein>
    <recommendedName>
        <fullName evidence="2">YiaAB two helix domain-containing protein</fullName>
    </recommendedName>
</protein>
<dbReference type="InterPro" id="IPR008024">
    <property type="entry name" value="YiaAB"/>
</dbReference>
<name>A0A930VNY1_9ACTN</name>
<dbReference type="RefSeq" id="WP_194696145.1">
    <property type="nucleotide sequence ID" value="NZ_JADKPO010000010.1"/>
</dbReference>
<accession>A0A930VNY1</accession>
<feature type="transmembrane region" description="Helical" evidence="1">
    <location>
        <begin position="42"/>
        <end position="62"/>
    </location>
</feature>
<dbReference type="GO" id="GO:0005886">
    <property type="term" value="C:plasma membrane"/>
    <property type="evidence" value="ECO:0007669"/>
    <property type="project" value="TreeGrafter"/>
</dbReference>
<feature type="transmembrane region" description="Helical" evidence="1">
    <location>
        <begin position="12"/>
        <end position="36"/>
    </location>
</feature>
<dbReference type="Pfam" id="PF05360">
    <property type="entry name" value="YiaAB"/>
    <property type="match status" value="1"/>
</dbReference>
<evidence type="ECO:0000256" key="1">
    <source>
        <dbReference type="SAM" id="Phobius"/>
    </source>
</evidence>
<sequence>MPTSQISNPKNTGAFYMQAVVSFGLALFAVMVAVYYLPADPWIKAFFALSICYLVTSSFTLAKVIRDRQEDEAVVSRLDQARLEKAMATHDPYKNVAS</sequence>
<comment type="caution">
    <text evidence="3">The sequence shown here is derived from an EMBL/GenBank/DDBJ whole genome shotgun (WGS) entry which is preliminary data.</text>
</comment>
<gene>
    <name evidence="3" type="ORF">ISU10_09530</name>
</gene>
<dbReference type="InterPro" id="IPR038972">
    <property type="entry name" value="YiaA-like"/>
</dbReference>
<keyword evidence="4" id="KW-1185">Reference proteome</keyword>
<proteinExistence type="predicted"/>
<evidence type="ECO:0000259" key="2">
    <source>
        <dbReference type="Pfam" id="PF05360"/>
    </source>
</evidence>
<keyword evidence="1" id="KW-1133">Transmembrane helix</keyword>
<keyword evidence="1" id="KW-0472">Membrane</keyword>
<dbReference type="PANTHER" id="PTHR37290">
    <property type="entry name" value="INNER MEMBRANE PROTEIN YIAA-RELATED"/>
    <property type="match status" value="1"/>
</dbReference>
<dbReference type="Proteomes" id="UP000660668">
    <property type="component" value="Unassembled WGS sequence"/>
</dbReference>
<evidence type="ECO:0000313" key="4">
    <source>
        <dbReference type="Proteomes" id="UP000660668"/>
    </source>
</evidence>
<evidence type="ECO:0000313" key="3">
    <source>
        <dbReference type="EMBL" id="MBF4768007.1"/>
    </source>
</evidence>
<reference evidence="3" key="1">
    <citation type="submission" date="2020-11" db="EMBL/GenBank/DDBJ databases">
        <title>Nocardioides cynanchi sp. nov., isolated from soil of rhizosphere of Cynanchum wilfordii.</title>
        <authorList>
            <person name="Lee J.-S."/>
            <person name="Suh M.K."/>
            <person name="Kim J.-S."/>
        </authorList>
    </citation>
    <scope>NUCLEOTIDE SEQUENCE</scope>
    <source>
        <strain evidence="3">KCTC 19276</strain>
    </source>
</reference>
<dbReference type="PANTHER" id="PTHR37290:SF1">
    <property type="entry name" value="INNER MEMBRANE PROTEIN YIAA"/>
    <property type="match status" value="1"/>
</dbReference>
<dbReference type="EMBL" id="JADKPO010000010">
    <property type="protein sequence ID" value="MBF4768007.1"/>
    <property type="molecule type" value="Genomic_DNA"/>
</dbReference>
<keyword evidence="1" id="KW-0812">Transmembrane</keyword>
<organism evidence="3 4">
    <name type="scientific">Nocardioides agariphilus</name>
    <dbReference type="NCBI Taxonomy" id="433664"/>
    <lineage>
        <taxon>Bacteria</taxon>
        <taxon>Bacillati</taxon>
        <taxon>Actinomycetota</taxon>
        <taxon>Actinomycetes</taxon>
        <taxon>Propionibacteriales</taxon>
        <taxon>Nocardioidaceae</taxon>
        <taxon>Nocardioides</taxon>
    </lineage>
</organism>
<feature type="domain" description="YiaAB two helix" evidence="2">
    <location>
        <begin position="15"/>
        <end position="67"/>
    </location>
</feature>
<dbReference type="AlphaFoldDB" id="A0A930VNY1"/>
<dbReference type="GO" id="GO:0006974">
    <property type="term" value="P:DNA damage response"/>
    <property type="evidence" value="ECO:0007669"/>
    <property type="project" value="TreeGrafter"/>
</dbReference>